<evidence type="ECO:0000313" key="3">
    <source>
        <dbReference type="Proteomes" id="UP000179807"/>
    </source>
</evidence>
<dbReference type="Proteomes" id="UP000179807">
    <property type="component" value="Unassembled WGS sequence"/>
</dbReference>
<dbReference type="OrthoDB" id="4822at2759"/>
<name>A0A1J4K989_9EUKA</name>
<dbReference type="RefSeq" id="XP_068360642.1">
    <property type="nucleotide sequence ID" value="XM_068503644.1"/>
</dbReference>
<dbReference type="VEuPathDB" id="TrichDB:TRFO_24248"/>
<evidence type="ECO:0008006" key="4">
    <source>
        <dbReference type="Google" id="ProtNLM"/>
    </source>
</evidence>
<keyword evidence="1" id="KW-0175">Coiled coil</keyword>
<organism evidence="2 3">
    <name type="scientific">Tritrichomonas foetus</name>
    <dbReference type="NCBI Taxonomy" id="1144522"/>
    <lineage>
        <taxon>Eukaryota</taxon>
        <taxon>Metamonada</taxon>
        <taxon>Parabasalia</taxon>
        <taxon>Tritrichomonadida</taxon>
        <taxon>Tritrichomonadidae</taxon>
        <taxon>Tritrichomonas</taxon>
    </lineage>
</organism>
<feature type="coiled-coil region" evidence="1">
    <location>
        <begin position="101"/>
        <end position="145"/>
    </location>
</feature>
<sequence>MQNKGISLLQKLGLNADEEVNLNTEEELKIRPRQAGLSAEIDGVQGESPIFESVGAWRINGPEIPVIKNLKLVKPQTNFCTSKTLSPLQASICRFHEQHEQHESNKQLTSLKQKAEALEQKIESMKNERRNINETTKTRKELARLLQRFHEIPSDYADAFKLVKLLAKNPSLVASTRLQVAKYQQEKKNPFEISNLSITVANSYSSNLISEDIFFQGHFDEWGILREFLFDVQNLRSMKNKNNVPDKLWCKFLRKSLFPKMSQRLSYDTSDACADWANSWFEKGLFTESNLILFFINVAKPFLVHNLQILCKNMKIHKWIMLAQTKTLASQFGIIVRTHADEVLKKWNPPSPFAHELLEQWPNVLGNSLDFMYHTVAPKLVSALSDGNIDPIIAWIDILPIPLSASIVADAYMKHYVNEISIIIKKDKVKAAELYIKMKSEIPTKIISHPKIINRFIDALDILKDPNPILKGIKIERDPEPSSVGDLLEDIAAKMNMVFMSKGTIDGRTSYSIGPHIFGVLDGVLFFQQEKNWIPIFVKDIEAIVKQ</sequence>
<dbReference type="EMBL" id="MLAK01000694">
    <property type="protein sequence ID" value="OHT07506.1"/>
    <property type="molecule type" value="Genomic_DNA"/>
</dbReference>
<evidence type="ECO:0000256" key="1">
    <source>
        <dbReference type="SAM" id="Coils"/>
    </source>
</evidence>
<protein>
    <recommendedName>
        <fullName evidence="4">GCF C-terminal domain-containing protein</fullName>
    </recommendedName>
</protein>
<proteinExistence type="predicted"/>
<comment type="caution">
    <text evidence="2">The sequence shown here is derived from an EMBL/GenBank/DDBJ whole genome shotgun (WGS) entry which is preliminary data.</text>
</comment>
<gene>
    <name evidence="2" type="ORF">TRFO_24248</name>
</gene>
<keyword evidence="3" id="KW-1185">Reference proteome</keyword>
<evidence type="ECO:0000313" key="2">
    <source>
        <dbReference type="EMBL" id="OHT07506.1"/>
    </source>
</evidence>
<dbReference type="GeneID" id="94838348"/>
<dbReference type="AlphaFoldDB" id="A0A1J4K989"/>
<accession>A0A1J4K989</accession>
<reference evidence="2" key="1">
    <citation type="submission" date="2016-10" db="EMBL/GenBank/DDBJ databases">
        <authorList>
            <person name="Benchimol M."/>
            <person name="Almeida L.G."/>
            <person name="Vasconcelos A.T."/>
            <person name="Perreira-Neves A."/>
            <person name="Rosa I.A."/>
            <person name="Tasca T."/>
            <person name="Bogo M.R."/>
            <person name="de Souza W."/>
        </authorList>
    </citation>
    <scope>NUCLEOTIDE SEQUENCE [LARGE SCALE GENOMIC DNA]</scope>
    <source>
        <strain evidence="2">K</strain>
    </source>
</reference>